<proteinExistence type="predicted"/>
<dbReference type="EMBL" id="BART01010417">
    <property type="protein sequence ID" value="GAG88713.1"/>
    <property type="molecule type" value="Genomic_DNA"/>
</dbReference>
<feature type="non-terminal residue" evidence="2">
    <location>
        <position position="1"/>
    </location>
</feature>
<dbReference type="AlphaFoldDB" id="X1BX00"/>
<keyword evidence="1" id="KW-1133">Transmembrane helix</keyword>
<protein>
    <submittedName>
        <fullName evidence="2">Uncharacterized protein</fullName>
    </submittedName>
</protein>
<organism evidence="2">
    <name type="scientific">marine sediment metagenome</name>
    <dbReference type="NCBI Taxonomy" id="412755"/>
    <lineage>
        <taxon>unclassified sequences</taxon>
        <taxon>metagenomes</taxon>
        <taxon>ecological metagenomes</taxon>
    </lineage>
</organism>
<name>X1BX00_9ZZZZ</name>
<reference evidence="2" key="1">
    <citation type="journal article" date="2014" name="Front. Microbiol.">
        <title>High frequency of phylogenetically diverse reductive dehalogenase-homologous genes in deep subseafloor sedimentary metagenomes.</title>
        <authorList>
            <person name="Kawai M."/>
            <person name="Futagami T."/>
            <person name="Toyoda A."/>
            <person name="Takaki Y."/>
            <person name="Nishi S."/>
            <person name="Hori S."/>
            <person name="Arai W."/>
            <person name="Tsubouchi T."/>
            <person name="Morono Y."/>
            <person name="Uchiyama I."/>
            <person name="Ito T."/>
            <person name="Fujiyama A."/>
            <person name="Inagaki F."/>
            <person name="Takami H."/>
        </authorList>
    </citation>
    <scope>NUCLEOTIDE SEQUENCE</scope>
    <source>
        <strain evidence="2">Expedition CK06-06</strain>
    </source>
</reference>
<accession>X1BX00</accession>
<keyword evidence="1" id="KW-0472">Membrane</keyword>
<comment type="caution">
    <text evidence="2">The sequence shown here is derived from an EMBL/GenBank/DDBJ whole genome shotgun (WGS) entry which is preliminary data.</text>
</comment>
<evidence type="ECO:0000313" key="2">
    <source>
        <dbReference type="EMBL" id="GAG88713.1"/>
    </source>
</evidence>
<sequence>EVRISEITSNSLNFTDSIYSFPFRGNYLQSSANSTQIIAEYEGNPTIIAYESPTSGRVLVFSSDLIFDNIGLSNHAYSGNSEQNHLLAYNSVAWLVQGEYKETTTTTNIPEFPFLITFLALILALGVIYYIFILGKRH</sequence>
<keyword evidence="1" id="KW-0812">Transmembrane</keyword>
<gene>
    <name evidence="2" type="ORF">S01H4_22662</name>
</gene>
<feature type="transmembrane region" description="Helical" evidence="1">
    <location>
        <begin position="112"/>
        <end position="132"/>
    </location>
</feature>
<evidence type="ECO:0000256" key="1">
    <source>
        <dbReference type="SAM" id="Phobius"/>
    </source>
</evidence>